<organism evidence="1">
    <name type="scientific">Anguilla anguilla</name>
    <name type="common">European freshwater eel</name>
    <name type="synonym">Muraena anguilla</name>
    <dbReference type="NCBI Taxonomy" id="7936"/>
    <lineage>
        <taxon>Eukaryota</taxon>
        <taxon>Metazoa</taxon>
        <taxon>Chordata</taxon>
        <taxon>Craniata</taxon>
        <taxon>Vertebrata</taxon>
        <taxon>Euteleostomi</taxon>
        <taxon>Actinopterygii</taxon>
        <taxon>Neopterygii</taxon>
        <taxon>Teleostei</taxon>
        <taxon>Anguilliformes</taxon>
        <taxon>Anguillidae</taxon>
        <taxon>Anguilla</taxon>
    </lineage>
</organism>
<dbReference type="EMBL" id="GBXM01035999">
    <property type="protein sequence ID" value="JAH72578.1"/>
    <property type="molecule type" value="Transcribed_RNA"/>
</dbReference>
<accession>A0A0E9V5P2</accession>
<proteinExistence type="predicted"/>
<name>A0A0E9V5P2_ANGAN</name>
<protein>
    <submittedName>
        <fullName evidence="1">Uncharacterized protein</fullName>
    </submittedName>
</protein>
<evidence type="ECO:0000313" key="1">
    <source>
        <dbReference type="EMBL" id="JAH72578.1"/>
    </source>
</evidence>
<reference evidence="1" key="1">
    <citation type="submission" date="2014-11" db="EMBL/GenBank/DDBJ databases">
        <authorList>
            <person name="Amaro Gonzalez C."/>
        </authorList>
    </citation>
    <scope>NUCLEOTIDE SEQUENCE</scope>
</reference>
<sequence length="31" mass="3785">MILNYRKQKYVWRVEACGNLTLPGVYRVRKE</sequence>
<reference evidence="1" key="2">
    <citation type="journal article" date="2015" name="Fish Shellfish Immunol.">
        <title>Early steps in the European eel (Anguilla anguilla)-Vibrio vulnificus interaction in the gills: Role of the RtxA13 toxin.</title>
        <authorList>
            <person name="Callol A."/>
            <person name="Pajuelo D."/>
            <person name="Ebbesson L."/>
            <person name="Teles M."/>
            <person name="MacKenzie S."/>
            <person name="Amaro C."/>
        </authorList>
    </citation>
    <scope>NUCLEOTIDE SEQUENCE</scope>
</reference>
<dbReference type="AlphaFoldDB" id="A0A0E9V5P2"/>